<dbReference type="InterPro" id="IPR029039">
    <property type="entry name" value="Flavoprotein-like_sf"/>
</dbReference>
<dbReference type="Gene3D" id="3.40.50.360">
    <property type="match status" value="1"/>
</dbReference>
<feature type="domain" description="NADPH-dependent FMN reductase-like" evidence="4">
    <location>
        <begin position="3"/>
        <end position="136"/>
    </location>
</feature>
<proteinExistence type="predicted"/>
<evidence type="ECO:0000259" key="4">
    <source>
        <dbReference type="Pfam" id="PF03358"/>
    </source>
</evidence>
<evidence type="ECO:0000256" key="2">
    <source>
        <dbReference type="ARBA" id="ARBA00022643"/>
    </source>
</evidence>
<gene>
    <name evidence="5" type="ORF">MUN76_10680</name>
</gene>
<organism evidence="5 6">
    <name type="scientific">Leucobacter rhizosphaerae</name>
    <dbReference type="NCBI Taxonomy" id="2932245"/>
    <lineage>
        <taxon>Bacteria</taxon>
        <taxon>Bacillati</taxon>
        <taxon>Actinomycetota</taxon>
        <taxon>Actinomycetes</taxon>
        <taxon>Micrococcales</taxon>
        <taxon>Microbacteriaceae</taxon>
        <taxon>Leucobacter</taxon>
    </lineage>
</organism>
<reference evidence="5 6" key="1">
    <citation type="submission" date="2022-04" db="EMBL/GenBank/DDBJ databases">
        <title>Leucobacter sp. isolated from rhizosphere of onion.</title>
        <authorList>
            <person name="Won M."/>
            <person name="Lee C.-M."/>
            <person name="Woen H.-Y."/>
            <person name="Kwon S.-W."/>
        </authorList>
    </citation>
    <scope>NUCLEOTIDE SEQUENCE [LARGE SCALE GENOMIC DNA]</scope>
    <source>
        <strain evidence="5 6">H25R-14</strain>
    </source>
</reference>
<keyword evidence="3" id="KW-0560">Oxidoreductase</keyword>
<keyword evidence="1" id="KW-0285">Flavoprotein</keyword>
<protein>
    <submittedName>
        <fullName evidence="5">NAD(P)H-dependent oxidoreductase</fullName>
    </submittedName>
</protein>
<dbReference type="InterPro" id="IPR051814">
    <property type="entry name" value="NAD(P)H-dep_FMN_reductase"/>
</dbReference>
<evidence type="ECO:0000256" key="3">
    <source>
        <dbReference type="ARBA" id="ARBA00023002"/>
    </source>
</evidence>
<dbReference type="Proteomes" id="UP000831775">
    <property type="component" value="Chromosome"/>
</dbReference>
<dbReference type="SUPFAM" id="SSF52218">
    <property type="entry name" value="Flavoproteins"/>
    <property type="match status" value="1"/>
</dbReference>
<accession>A0ABY4FTB3</accession>
<evidence type="ECO:0000313" key="5">
    <source>
        <dbReference type="EMBL" id="UOQ59515.1"/>
    </source>
</evidence>
<dbReference type="Pfam" id="PF03358">
    <property type="entry name" value="FMN_red"/>
    <property type="match status" value="1"/>
</dbReference>
<dbReference type="PANTHER" id="PTHR43408">
    <property type="entry name" value="FMN REDUCTASE (NADPH)"/>
    <property type="match status" value="1"/>
</dbReference>
<dbReference type="InterPro" id="IPR005025">
    <property type="entry name" value="FMN_Rdtase-like_dom"/>
</dbReference>
<keyword evidence="2" id="KW-0288">FMN</keyword>
<sequence>MSTIAVIVGNPKPHSRTRQIAEELAARIAAVTGAEILPTVDLIDHASQLFSWPAPEIDAVSEQLRAATFAVIATPTYKASYTGLLKAFLDRYPAQGLSGVTAVPVFTIASEEHTLAVDVTLRPLLVELGASVPTQGLAFVTPKFDRRELILDEWIASQGHLLAAVGSAPAPARSPLTDQSSEASA</sequence>
<dbReference type="RefSeq" id="WP_244684564.1">
    <property type="nucleotide sequence ID" value="NZ_CP095043.1"/>
</dbReference>
<name>A0ABY4FTB3_9MICO</name>
<keyword evidence="6" id="KW-1185">Reference proteome</keyword>
<evidence type="ECO:0000313" key="6">
    <source>
        <dbReference type="Proteomes" id="UP000831775"/>
    </source>
</evidence>
<dbReference type="PANTHER" id="PTHR43408:SF1">
    <property type="entry name" value="FMN REDUCTASE (NADPH)"/>
    <property type="match status" value="1"/>
</dbReference>
<dbReference type="EMBL" id="CP095043">
    <property type="protein sequence ID" value="UOQ59515.1"/>
    <property type="molecule type" value="Genomic_DNA"/>
</dbReference>
<evidence type="ECO:0000256" key="1">
    <source>
        <dbReference type="ARBA" id="ARBA00022630"/>
    </source>
</evidence>